<feature type="domain" description="Polymerase beta nucleotidyltransferase" evidence="8">
    <location>
        <begin position="30"/>
        <end position="102"/>
    </location>
</feature>
<evidence type="ECO:0000256" key="5">
    <source>
        <dbReference type="ARBA" id="ARBA00022741"/>
    </source>
</evidence>
<evidence type="ECO:0000256" key="7">
    <source>
        <dbReference type="ARBA" id="ARBA00022842"/>
    </source>
</evidence>
<gene>
    <name evidence="9" type="ORF">NEA10_05695</name>
</gene>
<dbReference type="Gene3D" id="3.30.460.10">
    <property type="entry name" value="Beta Polymerase, domain 2"/>
    <property type="match status" value="1"/>
</dbReference>
<dbReference type="Pfam" id="PF18765">
    <property type="entry name" value="Polbeta"/>
    <property type="match status" value="1"/>
</dbReference>
<dbReference type="PANTHER" id="PTHR33571:SF14">
    <property type="entry name" value="PROTEIN ADENYLYLTRANSFERASE MJ0435-RELATED"/>
    <property type="match status" value="1"/>
</dbReference>
<dbReference type="PANTHER" id="PTHR33571">
    <property type="entry name" value="SSL8005 PROTEIN"/>
    <property type="match status" value="1"/>
</dbReference>
<evidence type="ECO:0000313" key="9">
    <source>
        <dbReference type="EMBL" id="USR92217.1"/>
    </source>
</evidence>
<keyword evidence="7" id="KW-0460">Magnesium</keyword>
<keyword evidence="3" id="KW-0548">Nucleotidyltransferase</keyword>
<protein>
    <submittedName>
        <fullName evidence="9">Nucleotidyltransferase domain-containing protein</fullName>
    </submittedName>
</protein>
<evidence type="ECO:0000256" key="4">
    <source>
        <dbReference type="ARBA" id="ARBA00022723"/>
    </source>
</evidence>
<proteinExistence type="predicted"/>
<dbReference type="CDD" id="cd05403">
    <property type="entry name" value="NT_KNTase_like"/>
    <property type="match status" value="1"/>
</dbReference>
<evidence type="ECO:0000256" key="1">
    <source>
        <dbReference type="ARBA" id="ARBA00001946"/>
    </source>
</evidence>
<organism evidence="9 10">
    <name type="scientific">Phormidium yuhuli AB48</name>
    <dbReference type="NCBI Taxonomy" id="2940671"/>
    <lineage>
        <taxon>Bacteria</taxon>
        <taxon>Bacillati</taxon>
        <taxon>Cyanobacteriota</taxon>
        <taxon>Cyanophyceae</taxon>
        <taxon>Oscillatoriophycideae</taxon>
        <taxon>Oscillatoriales</taxon>
        <taxon>Oscillatoriaceae</taxon>
        <taxon>Phormidium</taxon>
        <taxon>Phormidium yuhuli</taxon>
    </lineage>
</organism>
<dbReference type="InterPro" id="IPR052038">
    <property type="entry name" value="Type-VII_TA_antitoxin"/>
</dbReference>
<accession>A0ABY5ASL2</accession>
<dbReference type="SUPFAM" id="SSF81301">
    <property type="entry name" value="Nucleotidyltransferase"/>
    <property type="match status" value="1"/>
</dbReference>
<dbReference type="InterPro" id="IPR041633">
    <property type="entry name" value="Polbeta"/>
</dbReference>
<evidence type="ECO:0000256" key="3">
    <source>
        <dbReference type="ARBA" id="ARBA00022695"/>
    </source>
</evidence>
<evidence type="ECO:0000256" key="6">
    <source>
        <dbReference type="ARBA" id="ARBA00022840"/>
    </source>
</evidence>
<dbReference type="InterPro" id="IPR043519">
    <property type="entry name" value="NT_sf"/>
</dbReference>
<evidence type="ECO:0000256" key="2">
    <source>
        <dbReference type="ARBA" id="ARBA00022679"/>
    </source>
</evidence>
<keyword evidence="4" id="KW-0479">Metal-binding</keyword>
<evidence type="ECO:0000313" key="10">
    <source>
        <dbReference type="Proteomes" id="UP001056708"/>
    </source>
</evidence>
<comment type="cofactor">
    <cofactor evidence="1">
        <name>Mg(2+)</name>
        <dbReference type="ChEBI" id="CHEBI:18420"/>
    </cofactor>
</comment>
<evidence type="ECO:0000259" key="8">
    <source>
        <dbReference type="Pfam" id="PF18765"/>
    </source>
</evidence>
<keyword evidence="5" id="KW-0547">Nucleotide-binding</keyword>
<dbReference type="Proteomes" id="UP001056708">
    <property type="component" value="Chromosome"/>
</dbReference>
<dbReference type="RefSeq" id="WP_252664288.1">
    <property type="nucleotide sequence ID" value="NZ_CP098611.1"/>
</dbReference>
<dbReference type="EMBL" id="CP098611">
    <property type="protein sequence ID" value="USR92217.1"/>
    <property type="molecule type" value="Genomic_DNA"/>
</dbReference>
<sequence>MSQDVSIPQRDEVLATLRSFLRDRGETYRLEALGCFGSVARSQATAKSDVDVVYRPQPRAKLTLFDLALMHEELVARLGRPVDLIALHPSTPLRLKERIEQEVVYV</sequence>
<name>A0ABY5ASL2_9CYAN</name>
<keyword evidence="6" id="KW-0067">ATP-binding</keyword>
<reference evidence="9" key="1">
    <citation type="submission" date="2022-06" db="EMBL/GenBank/DDBJ databases">
        <title>Genome sequence of Phormidium yuhuli AB48 isolated from an industrial photobioreactor environment.</title>
        <authorList>
            <person name="Qiu Y."/>
            <person name="Noonan A.J.C."/>
            <person name="Dofher K."/>
            <person name="Koch M."/>
            <person name="Kieft B."/>
            <person name="Lin X."/>
            <person name="Ziels R.M."/>
            <person name="Hallam S.J."/>
        </authorList>
    </citation>
    <scope>NUCLEOTIDE SEQUENCE</scope>
    <source>
        <strain evidence="9">AB48</strain>
    </source>
</reference>
<keyword evidence="10" id="KW-1185">Reference proteome</keyword>
<keyword evidence="2" id="KW-0808">Transferase</keyword>